<proteinExistence type="predicted"/>
<accession>A0A9X2K0G8</accession>
<sequence length="159" mass="17123">MTEHPAPRAAPPGRHEETALVLRDLAWTVHRRGLYPPGRPGLPVTELAVLTLVREHPGLSVGEVTRRLGLQQPNTSAAVRTLVERGLVRREAGTVDRRVTLLHPTDAAQAEHEALAEVWAGPVRDALRALDPEQAAAIAAAADALRALEQHIRTDTGPA</sequence>
<dbReference type="AlphaFoldDB" id="A0A9X2K0G8"/>
<dbReference type="EMBL" id="JAMTCS010000015">
    <property type="protein sequence ID" value="MCP2267079.1"/>
    <property type="molecule type" value="Genomic_DNA"/>
</dbReference>
<dbReference type="GO" id="GO:0003677">
    <property type="term" value="F:DNA binding"/>
    <property type="evidence" value="ECO:0007669"/>
    <property type="project" value="UniProtKB-KW"/>
</dbReference>
<dbReference type="PANTHER" id="PTHR33164:SF103">
    <property type="entry name" value="REGULATORY PROTEIN MARR"/>
    <property type="match status" value="1"/>
</dbReference>
<dbReference type="PANTHER" id="PTHR33164">
    <property type="entry name" value="TRANSCRIPTIONAL REGULATOR, MARR FAMILY"/>
    <property type="match status" value="1"/>
</dbReference>
<dbReference type="SMART" id="SM00347">
    <property type="entry name" value="HTH_MARR"/>
    <property type="match status" value="1"/>
</dbReference>
<keyword evidence="3" id="KW-1185">Reference proteome</keyword>
<evidence type="ECO:0000313" key="2">
    <source>
        <dbReference type="EMBL" id="MCP2267079.1"/>
    </source>
</evidence>
<protein>
    <submittedName>
        <fullName evidence="2">DNA-binding transcriptional regulator, MarR family</fullName>
    </submittedName>
</protein>
<keyword evidence="2" id="KW-0238">DNA-binding</keyword>
<dbReference type="Gene3D" id="1.10.10.10">
    <property type="entry name" value="Winged helix-like DNA-binding domain superfamily/Winged helix DNA-binding domain"/>
    <property type="match status" value="1"/>
</dbReference>
<name>A0A9X2K0G8_9MICO</name>
<dbReference type="PROSITE" id="PS50995">
    <property type="entry name" value="HTH_MARR_2"/>
    <property type="match status" value="1"/>
</dbReference>
<gene>
    <name evidence="2" type="ORF">APR03_004451</name>
</gene>
<dbReference type="InterPro" id="IPR036388">
    <property type="entry name" value="WH-like_DNA-bd_sf"/>
</dbReference>
<organism evidence="2 3">
    <name type="scientific">Promicromonospora thailandica</name>
    <dbReference type="NCBI Taxonomy" id="765201"/>
    <lineage>
        <taxon>Bacteria</taxon>
        <taxon>Bacillati</taxon>
        <taxon>Actinomycetota</taxon>
        <taxon>Actinomycetes</taxon>
        <taxon>Micrococcales</taxon>
        <taxon>Promicromonosporaceae</taxon>
        <taxon>Promicromonospora</taxon>
    </lineage>
</organism>
<dbReference type="RefSeq" id="WP_253839424.1">
    <property type="nucleotide sequence ID" value="NZ_JAMTCS010000015.1"/>
</dbReference>
<dbReference type="Proteomes" id="UP001139493">
    <property type="component" value="Unassembled WGS sequence"/>
</dbReference>
<feature type="domain" description="HTH marR-type" evidence="1">
    <location>
        <begin position="15"/>
        <end position="147"/>
    </location>
</feature>
<dbReference type="InterPro" id="IPR000835">
    <property type="entry name" value="HTH_MarR-typ"/>
</dbReference>
<comment type="caution">
    <text evidence="2">The sequence shown here is derived from an EMBL/GenBank/DDBJ whole genome shotgun (WGS) entry which is preliminary data.</text>
</comment>
<evidence type="ECO:0000313" key="3">
    <source>
        <dbReference type="Proteomes" id="UP001139493"/>
    </source>
</evidence>
<evidence type="ECO:0000259" key="1">
    <source>
        <dbReference type="PROSITE" id="PS50995"/>
    </source>
</evidence>
<dbReference type="Pfam" id="PF12802">
    <property type="entry name" value="MarR_2"/>
    <property type="match status" value="1"/>
</dbReference>
<dbReference type="InterPro" id="IPR039422">
    <property type="entry name" value="MarR/SlyA-like"/>
</dbReference>
<reference evidence="2" key="1">
    <citation type="submission" date="2022-06" db="EMBL/GenBank/DDBJ databases">
        <title>Genomic Encyclopedia of Archaeal and Bacterial Type Strains, Phase II (KMG-II): from individual species to whole genera.</title>
        <authorList>
            <person name="Goeker M."/>
        </authorList>
    </citation>
    <scope>NUCLEOTIDE SEQUENCE</scope>
    <source>
        <strain evidence="2">DSM 26652</strain>
    </source>
</reference>
<dbReference type="InterPro" id="IPR036390">
    <property type="entry name" value="WH_DNA-bd_sf"/>
</dbReference>
<dbReference type="SUPFAM" id="SSF46785">
    <property type="entry name" value="Winged helix' DNA-binding domain"/>
    <property type="match status" value="1"/>
</dbReference>
<dbReference type="GO" id="GO:0006950">
    <property type="term" value="P:response to stress"/>
    <property type="evidence" value="ECO:0007669"/>
    <property type="project" value="TreeGrafter"/>
</dbReference>
<dbReference type="GO" id="GO:0003700">
    <property type="term" value="F:DNA-binding transcription factor activity"/>
    <property type="evidence" value="ECO:0007669"/>
    <property type="project" value="InterPro"/>
</dbReference>